<evidence type="ECO:0000256" key="8">
    <source>
        <dbReference type="SAM" id="MobiDB-lite"/>
    </source>
</evidence>
<evidence type="ECO:0000256" key="1">
    <source>
        <dbReference type="ARBA" id="ARBA00004442"/>
    </source>
</evidence>
<dbReference type="SUPFAM" id="SSF56954">
    <property type="entry name" value="Outer membrane efflux proteins (OEP)"/>
    <property type="match status" value="1"/>
</dbReference>
<evidence type="ECO:0000256" key="2">
    <source>
        <dbReference type="ARBA" id="ARBA00007613"/>
    </source>
</evidence>
<keyword evidence="4" id="KW-1134">Transmembrane beta strand</keyword>
<comment type="similarity">
    <text evidence="2">Belongs to the outer membrane factor (OMF) (TC 1.B.17) family.</text>
</comment>
<dbReference type="InterPro" id="IPR003423">
    <property type="entry name" value="OMP_efflux"/>
</dbReference>
<evidence type="ECO:0000256" key="5">
    <source>
        <dbReference type="ARBA" id="ARBA00022692"/>
    </source>
</evidence>
<dbReference type="Proteomes" id="UP000029590">
    <property type="component" value="Unassembled WGS sequence"/>
</dbReference>
<evidence type="ECO:0000313" key="10">
    <source>
        <dbReference type="Proteomes" id="UP000029590"/>
    </source>
</evidence>
<evidence type="ECO:0000256" key="4">
    <source>
        <dbReference type="ARBA" id="ARBA00022452"/>
    </source>
</evidence>
<proteinExistence type="inferred from homology"/>
<dbReference type="GO" id="GO:1990281">
    <property type="term" value="C:efflux pump complex"/>
    <property type="evidence" value="ECO:0007669"/>
    <property type="project" value="TreeGrafter"/>
</dbReference>
<dbReference type="EMBL" id="JPGG01000016">
    <property type="protein sequence ID" value="KGC13363.1"/>
    <property type="molecule type" value="Genomic_DNA"/>
</dbReference>
<comment type="caution">
    <text evidence="9">The sequence shown here is derived from an EMBL/GenBank/DDBJ whole genome shotgun (WGS) entry which is preliminary data.</text>
</comment>
<keyword evidence="7" id="KW-0998">Cell outer membrane</keyword>
<evidence type="ECO:0000256" key="3">
    <source>
        <dbReference type="ARBA" id="ARBA00022448"/>
    </source>
</evidence>
<evidence type="ECO:0000256" key="7">
    <source>
        <dbReference type="ARBA" id="ARBA00023237"/>
    </source>
</evidence>
<comment type="subcellular location">
    <subcellularLocation>
        <location evidence="1">Cell outer membrane</location>
    </subcellularLocation>
</comment>
<dbReference type="GO" id="GO:0015288">
    <property type="term" value="F:porin activity"/>
    <property type="evidence" value="ECO:0007669"/>
    <property type="project" value="TreeGrafter"/>
</dbReference>
<feature type="region of interest" description="Disordered" evidence="8">
    <location>
        <begin position="212"/>
        <end position="237"/>
    </location>
</feature>
<organism evidence="9 10">
    <name type="scientific">Burkholderia gladioli</name>
    <name type="common">Pseudomonas marginata</name>
    <name type="synonym">Phytomonas marginata</name>
    <dbReference type="NCBI Taxonomy" id="28095"/>
    <lineage>
        <taxon>Bacteria</taxon>
        <taxon>Pseudomonadati</taxon>
        <taxon>Pseudomonadota</taxon>
        <taxon>Betaproteobacteria</taxon>
        <taxon>Burkholderiales</taxon>
        <taxon>Burkholderiaceae</taxon>
        <taxon>Burkholderia</taxon>
    </lineage>
</organism>
<keyword evidence="5" id="KW-0812">Transmembrane</keyword>
<dbReference type="PANTHER" id="PTHR30026:SF22">
    <property type="entry name" value="OUTER MEMBRANE EFFLUX PROTEIN"/>
    <property type="match status" value="1"/>
</dbReference>
<name>A0AAW3EXM4_BURGA</name>
<dbReference type="AlphaFoldDB" id="A0AAW3EXM4"/>
<dbReference type="KEGG" id="bgo:BM43_6798"/>
<dbReference type="PANTHER" id="PTHR30026">
    <property type="entry name" value="OUTER MEMBRANE PROTEIN TOLC"/>
    <property type="match status" value="1"/>
</dbReference>
<feature type="region of interest" description="Disordered" evidence="8">
    <location>
        <begin position="262"/>
        <end position="281"/>
    </location>
</feature>
<sequence>MPAIHPCRDPFACEGFSTELPLRRTTLSLLLATGVFAGAHAAPASAASHPPSAAGARFDATMSGPIPTGEVVTISLSDDETSGLSEVELEARRQRREARTARALRIAATWRKPREATTHGPLAPPASEPPRRRPSGALPSIDAPAMPTEPVVGPSPRLSNASASNEGIMPAAQPVQTVMLPGASPQAAEPASPAGPDWATATRQAEARMRTRARTHTAATNESTSPPAEVSKGGASLASAETGRVTLAAMLGKERVARNFPGRRDRLHLADPGRVSPPRQSSPLSTLAEYWAADPAAAGGVVSLSPQADLRPIFLAAVEAAFDRSPQVQFAYASYQAQLADVDEVKGRRWPQLQFASRSKAVEFAGPASNAPGRGTAITVNLTTSLFDWGYLSKTIESRKETADAGKEFYDAQRENSAYTVATTIVELAKQRQLIRISQQFVDRMQQLVTMLSQIVEIDRGRASELTQARARLLQAQASRDTVAAKARDTELTLRKLVGDLPLQLPSASAWNIEPAGLERLLSSMNRHPQILQARAEAQAARLLADAVRASARPAVNWVVSKTTGRDSADRRQPFQTMLTLNWNAFQGGSARAAQQAALARAQASERKVEQARLDLEYAIRAADEDARTLLERSTLYGDLVDETDRVRKAFFDQWYHLGKRTLLDVLQAENDHYGNRVSEITTRFDGYEAVFRELSSAGELMSWLKGMV</sequence>
<gene>
    <name evidence="9" type="ORF">DM48_969</name>
</gene>
<dbReference type="Pfam" id="PF02321">
    <property type="entry name" value="OEP"/>
    <property type="match status" value="2"/>
</dbReference>
<accession>A0AAW3EXM4</accession>
<feature type="compositionally biased region" description="Basic and acidic residues" evidence="8">
    <location>
        <begin position="262"/>
        <end position="271"/>
    </location>
</feature>
<protein>
    <submittedName>
        <fullName evidence="9">Outer membrane efflux family protein</fullName>
    </submittedName>
</protein>
<dbReference type="InterPro" id="IPR051906">
    <property type="entry name" value="TolC-like"/>
</dbReference>
<evidence type="ECO:0000256" key="6">
    <source>
        <dbReference type="ARBA" id="ARBA00023136"/>
    </source>
</evidence>
<reference evidence="9 10" key="1">
    <citation type="submission" date="2014-04" db="EMBL/GenBank/DDBJ databases">
        <authorList>
            <person name="Bishop-Lilly K.A."/>
            <person name="Broomall S.M."/>
            <person name="Chain P.S."/>
            <person name="Chertkov O."/>
            <person name="Coyne S.R."/>
            <person name="Daligault H.E."/>
            <person name="Davenport K.W."/>
            <person name="Erkkila T."/>
            <person name="Frey K.G."/>
            <person name="Gibbons H.S."/>
            <person name="Gu W."/>
            <person name="Jaissle J."/>
            <person name="Johnson S.L."/>
            <person name="Koroleva G.I."/>
            <person name="Ladner J.T."/>
            <person name="Lo C.-C."/>
            <person name="Minogue T.D."/>
            <person name="Munk C."/>
            <person name="Palacios G.F."/>
            <person name="Redden C.L."/>
            <person name="Rosenzweig C.N."/>
            <person name="Scholz M.B."/>
            <person name="Teshima H."/>
            <person name="Xu Y."/>
        </authorList>
    </citation>
    <scope>NUCLEOTIDE SEQUENCE [LARGE SCALE GENOMIC DNA]</scope>
    <source>
        <strain evidence="10">gladioli</strain>
    </source>
</reference>
<keyword evidence="3" id="KW-0813">Transport</keyword>
<evidence type="ECO:0000313" key="9">
    <source>
        <dbReference type="EMBL" id="KGC13363.1"/>
    </source>
</evidence>
<feature type="region of interest" description="Disordered" evidence="8">
    <location>
        <begin position="108"/>
        <end position="157"/>
    </location>
</feature>
<dbReference type="GO" id="GO:0015562">
    <property type="term" value="F:efflux transmembrane transporter activity"/>
    <property type="evidence" value="ECO:0007669"/>
    <property type="project" value="InterPro"/>
</dbReference>
<dbReference type="GO" id="GO:0009279">
    <property type="term" value="C:cell outer membrane"/>
    <property type="evidence" value="ECO:0007669"/>
    <property type="project" value="UniProtKB-SubCell"/>
</dbReference>
<dbReference type="Gene3D" id="1.20.1600.10">
    <property type="entry name" value="Outer membrane efflux proteins (OEP)"/>
    <property type="match status" value="1"/>
</dbReference>
<keyword evidence="6" id="KW-0472">Membrane</keyword>